<evidence type="ECO:0000259" key="3">
    <source>
        <dbReference type="Pfam" id="PF07510"/>
    </source>
</evidence>
<dbReference type="Pfam" id="PF03235">
    <property type="entry name" value="GmrSD_N"/>
    <property type="match status" value="1"/>
</dbReference>
<sequence>MANVFLGEANNKGNQITQHHVETQVLTLNYIQTNQYQFSIPSYQRPYVWPDEAVLKLFNDINDARLAEEPNYFIGTVLTSVELDEDGNGIYELIDGQQRTTTLMLIALAFKIAKVDSAIADIAAFKKQPRLQFTIRDQVQHLLGSLAGLDDYVFPGLEAIGENPYLKRIYAALQVLEQQVEALKNEDRILLGDYIFENVQWVNNIVPSQMDLNRLFATMNTAGIQLEQADILKSKLLKQVSKDKALFDAMWLACEHMENYFERNVRKVFPNAPWDKIESEHLACFKEELFVKDESASKRSRQSLTIMQLAEQLKAITVSGSEGNQDNKSNIELGDVAYDLDTETVYCRPIIGFPLLLIHTYRIYLANRAVELGDGTNDVAPRVHADKLLETFEPLITASENEVKEFIKTLWQVRYQFDRWVVKWVERDDSDDEQLRLTNISQSDSNGKRYINRTQKEINELVMLQCVRNFTGERSAQYWITPFIAGLIKDNITQDAQAIALLENIDNDLSLATKPETQKTASFKLAKQHQPEVYSWQAYENYFAKPRGTSFEHYWFQKLEYILWKQESDRQRQQFKNYRITAKNSVEHVYPQHEEYQNMLERDFLDAFGNLVLLSPGENSSYSNQAVKKKLVDFEAKLQYDSLKLKAMFKILKEQNDWQEAQIKEHQKDMLSALAKHYDAVSNML</sequence>
<dbReference type="Pfam" id="PF07510">
    <property type="entry name" value="GmrSD_C"/>
    <property type="match status" value="1"/>
</dbReference>
<evidence type="ECO:0008006" key="6">
    <source>
        <dbReference type="Google" id="ProtNLM"/>
    </source>
</evidence>
<keyword evidence="5" id="KW-1185">Reference proteome</keyword>
<feature type="domain" description="GmrSD restriction endonucleases C-terminal" evidence="3">
    <location>
        <begin position="540"/>
        <end position="671"/>
    </location>
</feature>
<feature type="domain" description="GmrSD restriction endonucleases N-terminal" evidence="2">
    <location>
        <begin position="33"/>
        <end position="237"/>
    </location>
</feature>
<dbReference type="InterPro" id="IPR004919">
    <property type="entry name" value="GmrSD_N"/>
</dbReference>
<evidence type="ECO:0000259" key="2">
    <source>
        <dbReference type="Pfam" id="PF03235"/>
    </source>
</evidence>
<evidence type="ECO:0000256" key="1">
    <source>
        <dbReference type="SAM" id="Coils"/>
    </source>
</evidence>
<dbReference type="PANTHER" id="PTHR35149:SF2">
    <property type="entry name" value="DUF262 DOMAIN-CONTAINING PROTEIN"/>
    <property type="match status" value="1"/>
</dbReference>
<evidence type="ECO:0000313" key="5">
    <source>
        <dbReference type="Proteomes" id="UP000183805"/>
    </source>
</evidence>
<reference evidence="4 5" key="1">
    <citation type="submission" date="2016-10" db="EMBL/GenBank/DDBJ databases">
        <authorList>
            <person name="Varghese N."/>
            <person name="Submissions S."/>
        </authorList>
    </citation>
    <scope>NUCLEOTIDE SEQUENCE [LARGE SCALE GENOMIC DNA]</scope>
    <source>
        <strain evidence="4 5">CGMCC 1.8499</strain>
    </source>
</reference>
<dbReference type="PANTHER" id="PTHR35149">
    <property type="entry name" value="SLL5132 PROTEIN"/>
    <property type="match status" value="1"/>
</dbReference>
<dbReference type="EMBL" id="FPAZ01000002">
    <property type="protein sequence ID" value="SFT41827.1"/>
    <property type="molecule type" value="Genomic_DNA"/>
</dbReference>
<organism evidence="4 5">
    <name type="scientific">Pseudoalteromonas lipolytica</name>
    <dbReference type="NCBI Taxonomy" id="570156"/>
    <lineage>
        <taxon>Bacteria</taxon>
        <taxon>Pseudomonadati</taxon>
        <taxon>Pseudomonadota</taxon>
        <taxon>Gammaproteobacteria</taxon>
        <taxon>Alteromonadales</taxon>
        <taxon>Pseudoalteromonadaceae</taxon>
        <taxon>Pseudoalteromonas</taxon>
    </lineage>
</organism>
<accession>A0ABY1GCX6</accession>
<proteinExistence type="predicted"/>
<comment type="caution">
    <text evidence="4">The sequence shown here is derived from an EMBL/GenBank/DDBJ whole genome shotgun (WGS) entry which is preliminary data.</text>
</comment>
<protein>
    <recommendedName>
        <fullName evidence="6">DUF262 domain-containing protein</fullName>
    </recommendedName>
</protein>
<feature type="coiled-coil region" evidence="1">
    <location>
        <begin position="166"/>
        <end position="193"/>
    </location>
</feature>
<gene>
    <name evidence="4" type="ORF">SAMN04487854_102267</name>
</gene>
<dbReference type="Proteomes" id="UP000183805">
    <property type="component" value="Unassembled WGS sequence"/>
</dbReference>
<dbReference type="RefSeq" id="WP_074988561.1">
    <property type="nucleotide sequence ID" value="NZ_FPAZ01000002.1"/>
</dbReference>
<evidence type="ECO:0000313" key="4">
    <source>
        <dbReference type="EMBL" id="SFT41827.1"/>
    </source>
</evidence>
<name>A0ABY1GCX6_9GAMM</name>
<dbReference type="InterPro" id="IPR011089">
    <property type="entry name" value="GmrSD_C"/>
</dbReference>
<keyword evidence="1" id="KW-0175">Coiled coil</keyword>